<dbReference type="SUPFAM" id="SSF52540">
    <property type="entry name" value="P-loop containing nucleoside triphosphate hydrolases"/>
    <property type="match status" value="1"/>
</dbReference>
<dbReference type="PANTHER" id="PTHR24221:SF654">
    <property type="entry name" value="ATP-BINDING CASSETTE SUB-FAMILY B MEMBER 6"/>
    <property type="match status" value="1"/>
</dbReference>
<dbReference type="AlphaFoldDB" id="A0A4R4NPJ9"/>
<accession>A0A4R4NPJ9</accession>
<comment type="subcellular location">
    <subcellularLocation>
        <location evidence="1">Cell inner membrane</location>
        <topology evidence="1">Multi-pass membrane protein</topology>
    </subcellularLocation>
</comment>
<dbReference type="InterPro" id="IPR003593">
    <property type="entry name" value="AAA+_ATPase"/>
</dbReference>
<dbReference type="OrthoDB" id="9806127at2"/>
<evidence type="ECO:0000256" key="6">
    <source>
        <dbReference type="ARBA" id="ARBA00022741"/>
    </source>
</evidence>
<dbReference type="Gene3D" id="3.40.50.300">
    <property type="entry name" value="P-loop containing nucleotide triphosphate hydrolases"/>
    <property type="match status" value="1"/>
</dbReference>
<dbReference type="GO" id="GO:0140359">
    <property type="term" value="F:ABC-type transporter activity"/>
    <property type="evidence" value="ECO:0007669"/>
    <property type="project" value="InterPro"/>
</dbReference>
<dbReference type="RefSeq" id="WP_132331538.1">
    <property type="nucleotide sequence ID" value="NZ_SMJZ01000021.1"/>
</dbReference>
<feature type="transmembrane region" description="Helical" evidence="11">
    <location>
        <begin position="131"/>
        <end position="152"/>
    </location>
</feature>
<evidence type="ECO:0000256" key="9">
    <source>
        <dbReference type="ARBA" id="ARBA00023136"/>
    </source>
</evidence>
<dbReference type="Gene3D" id="1.20.1560.10">
    <property type="entry name" value="ABC transporter type 1, transmembrane domain"/>
    <property type="match status" value="1"/>
</dbReference>
<evidence type="ECO:0000256" key="1">
    <source>
        <dbReference type="ARBA" id="ARBA00004429"/>
    </source>
</evidence>
<dbReference type="InterPro" id="IPR039421">
    <property type="entry name" value="Type_1_exporter"/>
</dbReference>
<feature type="transmembrane region" description="Helical" evidence="11">
    <location>
        <begin position="233"/>
        <end position="252"/>
    </location>
</feature>
<dbReference type="SMART" id="SM00382">
    <property type="entry name" value="AAA"/>
    <property type="match status" value="1"/>
</dbReference>
<evidence type="ECO:0000256" key="3">
    <source>
        <dbReference type="ARBA" id="ARBA00022475"/>
    </source>
</evidence>
<feature type="transmembrane region" description="Helical" evidence="11">
    <location>
        <begin position="53"/>
        <end position="70"/>
    </location>
</feature>
<keyword evidence="15" id="KW-1185">Reference proteome</keyword>
<dbReference type="Pfam" id="PF00664">
    <property type="entry name" value="ABC_membrane"/>
    <property type="match status" value="1"/>
</dbReference>
<reference evidence="14 15" key="1">
    <citation type="submission" date="2019-02" db="EMBL/GenBank/DDBJ databases">
        <title>Draft genome sequences of novel Actinobacteria.</title>
        <authorList>
            <person name="Sahin N."/>
            <person name="Ay H."/>
            <person name="Saygin H."/>
        </authorList>
    </citation>
    <scope>NUCLEOTIDE SEQUENCE [LARGE SCALE GENOMIC DNA]</scope>
    <source>
        <strain evidence="14 15">KC201</strain>
    </source>
</reference>
<feature type="transmembrane region" description="Helical" evidence="11">
    <location>
        <begin position="21"/>
        <end position="41"/>
    </location>
</feature>
<evidence type="ECO:0000256" key="5">
    <source>
        <dbReference type="ARBA" id="ARBA00022692"/>
    </source>
</evidence>
<organism evidence="14 15">
    <name type="scientific">Nonomuraea longispora</name>
    <dbReference type="NCBI Taxonomy" id="1848320"/>
    <lineage>
        <taxon>Bacteria</taxon>
        <taxon>Bacillati</taxon>
        <taxon>Actinomycetota</taxon>
        <taxon>Actinomycetes</taxon>
        <taxon>Streptosporangiales</taxon>
        <taxon>Streptosporangiaceae</taxon>
        <taxon>Nonomuraea</taxon>
    </lineage>
</organism>
<name>A0A4R4NPJ9_9ACTN</name>
<keyword evidence="8 11" id="KW-1133">Transmembrane helix</keyword>
<comment type="caution">
    <text evidence="14">The sequence shown here is derived from an EMBL/GenBank/DDBJ whole genome shotgun (WGS) entry which is preliminary data.</text>
</comment>
<feature type="transmembrane region" description="Helical" evidence="11">
    <location>
        <begin position="158"/>
        <end position="175"/>
    </location>
</feature>
<keyword evidence="9 11" id="KW-0472">Membrane</keyword>
<feature type="domain" description="ABC transporter" evidence="12">
    <location>
        <begin position="330"/>
        <end position="563"/>
    </location>
</feature>
<dbReference type="InterPro" id="IPR017871">
    <property type="entry name" value="ABC_transporter-like_CS"/>
</dbReference>
<dbReference type="SUPFAM" id="SSF90123">
    <property type="entry name" value="ABC transporter transmembrane region"/>
    <property type="match status" value="1"/>
</dbReference>
<feature type="domain" description="ABC transmembrane type-1" evidence="13">
    <location>
        <begin position="20"/>
        <end position="299"/>
    </location>
</feature>
<dbReference type="InterPro" id="IPR027417">
    <property type="entry name" value="P-loop_NTPase"/>
</dbReference>
<dbReference type="Proteomes" id="UP000295157">
    <property type="component" value="Unassembled WGS sequence"/>
</dbReference>
<comment type="similarity">
    <text evidence="10">Belongs to the ABC transporter superfamily. Siderophore-Fe(3+) uptake transporter (SIUT) (TC 3.A.1.21) family.</text>
</comment>
<evidence type="ECO:0000259" key="12">
    <source>
        <dbReference type="PROSITE" id="PS50893"/>
    </source>
</evidence>
<dbReference type="GO" id="GO:0034040">
    <property type="term" value="F:ATPase-coupled lipid transmembrane transporter activity"/>
    <property type="evidence" value="ECO:0007669"/>
    <property type="project" value="TreeGrafter"/>
</dbReference>
<dbReference type="PANTHER" id="PTHR24221">
    <property type="entry name" value="ATP-BINDING CASSETTE SUB-FAMILY B"/>
    <property type="match status" value="1"/>
</dbReference>
<dbReference type="PROSITE" id="PS50929">
    <property type="entry name" value="ABC_TM1F"/>
    <property type="match status" value="1"/>
</dbReference>
<keyword evidence="5 11" id="KW-0812">Transmembrane</keyword>
<dbReference type="GO" id="GO:0016887">
    <property type="term" value="F:ATP hydrolysis activity"/>
    <property type="evidence" value="ECO:0007669"/>
    <property type="project" value="InterPro"/>
</dbReference>
<dbReference type="InterPro" id="IPR011527">
    <property type="entry name" value="ABC1_TM_dom"/>
</dbReference>
<evidence type="ECO:0000256" key="7">
    <source>
        <dbReference type="ARBA" id="ARBA00022840"/>
    </source>
</evidence>
<keyword evidence="2" id="KW-0813">Transport</keyword>
<dbReference type="PROSITE" id="PS50893">
    <property type="entry name" value="ABC_TRANSPORTER_2"/>
    <property type="match status" value="1"/>
</dbReference>
<evidence type="ECO:0000256" key="2">
    <source>
        <dbReference type="ARBA" id="ARBA00022448"/>
    </source>
</evidence>
<evidence type="ECO:0000259" key="13">
    <source>
        <dbReference type="PROSITE" id="PS50929"/>
    </source>
</evidence>
<evidence type="ECO:0000256" key="8">
    <source>
        <dbReference type="ARBA" id="ARBA00022989"/>
    </source>
</evidence>
<dbReference type="InterPro" id="IPR036640">
    <property type="entry name" value="ABC1_TM_sf"/>
</dbReference>
<dbReference type="FunFam" id="3.40.50.300:FF:000221">
    <property type="entry name" value="Multidrug ABC transporter ATP-binding protein"/>
    <property type="match status" value="1"/>
</dbReference>
<evidence type="ECO:0000313" key="14">
    <source>
        <dbReference type="EMBL" id="TDC09032.1"/>
    </source>
</evidence>
<keyword evidence="6" id="KW-0547">Nucleotide-binding</keyword>
<dbReference type="GO" id="GO:0005524">
    <property type="term" value="F:ATP binding"/>
    <property type="evidence" value="ECO:0007669"/>
    <property type="project" value="UniProtKB-KW"/>
</dbReference>
<protein>
    <submittedName>
        <fullName evidence="14">ABC transporter ATP-binding protein</fullName>
    </submittedName>
</protein>
<dbReference type="InterPro" id="IPR003439">
    <property type="entry name" value="ABC_transporter-like_ATP-bd"/>
</dbReference>
<dbReference type="PROSITE" id="PS00211">
    <property type="entry name" value="ABC_TRANSPORTER_1"/>
    <property type="match status" value="1"/>
</dbReference>
<sequence>MIHMLLRVLGHEYARTMRRAMALMTITATAEGLSYALLVPVLRALLGGSPADAWPWLVAFGAAVAAYAVLRYTSDLSGMRVGTTMLRGMYHRLGEHLARLPIGWYDAGRVGEVSVMAGRGLLAAMSVAAHLLAPFVSAVVTPLTVVAVMLVFDWRMGLAALAGVPVVAAIQWWTVRSTAATDAERHQRDHEASGRVIEYLQAQPVLRAGGRTTERFTLLDDSLRGMQRASRRTVLAALPGVVGLTVVVQALFTVLLVLGAYLVLGGNIGAAEVLTILVLAARCADPLLSLSDIGGKLRGARSELDRLDQVLRTDPLPEPAEPIEPAGHDLELASVTFRHGDRTVFDDVSLSVPQGRRLAVVGPSGAGKSTLLQVLARFYDVDAGAVRMGGVDVRAIDTKVLMERIAIVFQHVYLFDGTIEENVRLGRPGATEAEVRAAATAARLDEVIERLPGGWETNVGEGGSLLSGGERQRVSIARALLKDAPVVLLDEVTSALDPVNEAAVHEGIERLMAGRTVVLVAHRMRTVQRADRVVFLDGGRIVEEGTHDELLRRGGRYAGFWEVSHHEAAPG</sequence>
<proteinExistence type="inferred from homology"/>
<dbReference type="EMBL" id="SMJZ01000021">
    <property type="protein sequence ID" value="TDC09032.1"/>
    <property type="molecule type" value="Genomic_DNA"/>
</dbReference>
<keyword evidence="7 14" id="KW-0067">ATP-binding</keyword>
<dbReference type="Pfam" id="PF00005">
    <property type="entry name" value="ABC_tran"/>
    <property type="match status" value="1"/>
</dbReference>
<keyword evidence="4" id="KW-0997">Cell inner membrane</keyword>
<keyword evidence="3" id="KW-1003">Cell membrane</keyword>
<dbReference type="GO" id="GO:0005886">
    <property type="term" value="C:plasma membrane"/>
    <property type="evidence" value="ECO:0007669"/>
    <property type="project" value="UniProtKB-SubCell"/>
</dbReference>
<evidence type="ECO:0000256" key="11">
    <source>
        <dbReference type="SAM" id="Phobius"/>
    </source>
</evidence>
<evidence type="ECO:0000256" key="10">
    <source>
        <dbReference type="ARBA" id="ARBA00023455"/>
    </source>
</evidence>
<evidence type="ECO:0000313" key="15">
    <source>
        <dbReference type="Proteomes" id="UP000295157"/>
    </source>
</evidence>
<gene>
    <name evidence="14" type="ORF">E1267_08555</name>
</gene>
<evidence type="ECO:0000256" key="4">
    <source>
        <dbReference type="ARBA" id="ARBA00022519"/>
    </source>
</evidence>